<evidence type="ECO:0000259" key="4">
    <source>
        <dbReference type="Pfam" id="PF01494"/>
    </source>
</evidence>
<dbReference type="SUPFAM" id="SSF54373">
    <property type="entry name" value="FAD-linked reductases, C-terminal domain"/>
    <property type="match status" value="1"/>
</dbReference>
<evidence type="ECO:0000256" key="2">
    <source>
        <dbReference type="ARBA" id="ARBA00022827"/>
    </source>
</evidence>
<dbReference type="OrthoDB" id="417877at2759"/>
<evidence type="ECO:0000256" key="3">
    <source>
        <dbReference type="ARBA" id="ARBA00023002"/>
    </source>
</evidence>
<organism evidence="5 6">
    <name type="scientific">Scytalidium lignicola</name>
    <name type="common">Hyphomycete</name>
    <dbReference type="NCBI Taxonomy" id="5539"/>
    <lineage>
        <taxon>Eukaryota</taxon>
        <taxon>Fungi</taxon>
        <taxon>Dikarya</taxon>
        <taxon>Ascomycota</taxon>
        <taxon>Pezizomycotina</taxon>
        <taxon>Leotiomycetes</taxon>
        <taxon>Leotiomycetes incertae sedis</taxon>
        <taxon>Scytalidium</taxon>
    </lineage>
</organism>
<feature type="domain" description="FAD-binding" evidence="4">
    <location>
        <begin position="14"/>
        <end position="354"/>
    </location>
</feature>
<dbReference type="GO" id="GO:0044550">
    <property type="term" value="P:secondary metabolite biosynthetic process"/>
    <property type="evidence" value="ECO:0007669"/>
    <property type="project" value="TreeGrafter"/>
</dbReference>
<keyword evidence="6" id="KW-1185">Reference proteome</keyword>
<dbReference type="STRING" id="5539.A0A3E2HBJ0"/>
<gene>
    <name evidence="5" type="ORF">B7463_g5830</name>
</gene>
<evidence type="ECO:0000313" key="6">
    <source>
        <dbReference type="Proteomes" id="UP000258309"/>
    </source>
</evidence>
<dbReference type="Proteomes" id="UP000258309">
    <property type="component" value="Unassembled WGS sequence"/>
</dbReference>
<dbReference type="GO" id="GO:0071949">
    <property type="term" value="F:FAD binding"/>
    <property type="evidence" value="ECO:0007669"/>
    <property type="project" value="InterPro"/>
</dbReference>
<dbReference type="InterPro" id="IPR051104">
    <property type="entry name" value="FAD_monoxygenase"/>
</dbReference>
<feature type="non-terminal residue" evidence="5">
    <location>
        <position position="1"/>
    </location>
</feature>
<keyword evidence="1" id="KW-0285">Flavoprotein</keyword>
<reference evidence="5 6" key="1">
    <citation type="submission" date="2018-05" db="EMBL/GenBank/DDBJ databases">
        <title>Draft genome sequence of Scytalidium lignicola DSM 105466, a ubiquitous saprotrophic fungus.</title>
        <authorList>
            <person name="Buettner E."/>
            <person name="Gebauer A.M."/>
            <person name="Hofrichter M."/>
            <person name="Liers C."/>
            <person name="Kellner H."/>
        </authorList>
    </citation>
    <scope>NUCLEOTIDE SEQUENCE [LARGE SCALE GENOMIC DNA]</scope>
    <source>
        <strain evidence="5 6">DSM 105466</strain>
    </source>
</reference>
<dbReference type="PRINTS" id="PR00420">
    <property type="entry name" value="RNGMNOXGNASE"/>
</dbReference>
<keyword evidence="3" id="KW-0560">Oxidoreductase</keyword>
<evidence type="ECO:0000313" key="5">
    <source>
        <dbReference type="EMBL" id="RFU30512.1"/>
    </source>
</evidence>
<dbReference type="PANTHER" id="PTHR46720">
    <property type="entry name" value="HYDROXYLASE, PUTATIVE (AFU_ORTHOLOGUE AFUA_3G01460)-RELATED"/>
    <property type="match status" value="1"/>
</dbReference>
<dbReference type="GO" id="GO:0016491">
    <property type="term" value="F:oxidoreductase activity"/>
    <property type="evidence" value="ECO:0007669"/>
    <property type="project" value="UniProtKB-KW"/>
</dbReference>
<protein>
    <recommendedName>
        <fullName evidence="4">FAD-binding domain-containing protein</fullName>
    </recommendedName>
</protein>
<comment type="caution">
    <text evidence="5">The sequence shown here is derived from an EMBL/GenBank/DDBJ whole genome shotgun (WGS) entry which is preliminary data.</text>
</comment>
<name>A0A3E2HBJ0_SCYLI</name>
<dbReference type="PANTHER" id="PTHR46720:SF3">
    <property type="entry name" value="FAD-BINDING DOMAIN-CONTAINING PROTEIN-RELATED"/>
    <property type="match status" value="1"/>
</dbReference>
<accession>A0A3E2HBJ0</accession>
<proteinExistence type="predicted"/>
<evidence type="ECO:0000256" key="1">
    <source>
        <dbReference type="ARBA" id="ARBA00022630"/>
    </source>
</evidence>
<dbReference type="Gene3D" id="3.50.50.60">
    <property type="entry name" value="FAD/NAD(P)-binding domain"/>
    <property type="match status" value="1"/>
</dbReference>
<dbReference type="InterPro" id="IPR002938">
    <property type="entry name" value="FAD-bd"/>
</dbReference>
<feature type="non-terminal residue" evidence="5">
    <location>
        <position position="438"/>
    </location>
</feature>
<dbReference type="Pfam" id="PF01494">
    <property type="entry name" value="FAD_binding_3"/>
    <property type="match status" value="1"/>
</dbReference>
<dbReference type="AlphaFoldDB" id="A0A3E2HBJ0"/>
<keyword evidence="2" id="KW-0274">FAD</keyword>
<dbReference type="EMBL" id="NCSJ02000098">
    <property type="protein sequence ID" value="RFU30512.1"/>
    <property type="molecule type" value="Genomic_DNA"/>
</dbReference>
<dbReference type="InterPro" id="IPR036188">
    <property type="entry name" value="FAD/NAD-bd_sf"/>
</dbReference>
<sequence>MGSATPHLQSPLDFHVAIIGGGIGGLTTALSLAYHCPGISISIYEQAPVYKEIGAGIGISVNATRILHRIGVGPAVNAISGERDGIHRSNRRFDNGADIVTIEAMDDSDDPAIRQLSVHRAEFLDVLLKEVQEKKIATLHADKRAIRVEETNDKEVTITFEDTTTSTANLVVGADGIHSAIRSQFAPYDSPRYAGQIAYRGLLPLSAISTSWPFSSYAVSWVGPNKHLLIFPISRNKTLNVVAFVGKAEQDLGDLRESWTSSADKSELEAEFVGWDSTLTHLIGHMDQRVGKWKINDRELLEKWVYLDGKVVLLGDAAHAMLPHQGSGAGHAIEDAFILGLALKDYLHARAQSDETNKLSIWTQLYQDVRLPRAQRSQKGSRVAGETLKMKGPDFEGLNYDECLPVLRNKLEGRMKWVWTGDINAEYNDAAKKAGLMR</sequence>
<dbReference type="SUPFAM" id="SSF51905">
    <property type="entry name" value="FAD/NAD(P)-binding domain"/>
    <property type="match status" value="1"/>
</dbReference>